<name>A0AA39QY68_9LECA</name>
<evidence type="ECO:0000313" key="2">
    <source>
        <dbReference type="Proteomes" id="UP001166286"/>
    </source>
</evidence>
<dbReference type="EMBL" id="JAFEKC020000013">
    <property type="protein sequence ID" value="KAK0511353.1"/>
    <property type="molecule type" value="Genomic_DNA"/>
</dbReference>
<protein>
    <submittedName>
        <fullName evidence="1">Uncharacterized protein</fullName>
    </submittedName>
</protein>
<evidence type="ECO:0000313" key="1">
    <source>
        <dbReference type="EMBL" id="KAK0511353.1"/>
    </source>
</evidence>
<sequence length="175" mass="19581">MACPPSSEQHIPTLYDETHRGIWHSSLQILSIGNSPSLIAYLEHHHPNTDGSFAVCIASGNGNFISQKLYDSIPDEHRPQMEATDQEVTFLIGQAANALGQVFVPILLTNAKNGERFRVVLQAYVLEEMSMGMFISHPKWIEKTLFEKDAWEYICNFGDGNAGKGDVIMFKGKQR</sequence>
<reference evidence="1" key="1">
    <citation type="submission" date="2023-03" db="EMBL/GenBank/DDBJ databases">
        <title>Complete genome of Cladonia borealis.</title>
        <authorList>
            <person name="Park H."/>
        </authorList>
    </citation>
    <scope>NUCLEOTIDE SEQUENCE</scope>
    <source>
        <strain evidence="1">ANT050790</strain>
    </source>
</reference>
<dbReference type="AlphaFoldDB" id="A0AA39QY68"/>
<organism evidence="1 2">
    <name type="scientific">Cladonia borealis</name>
    <dbReference type="NCBI Taxonomy" id="184061"/>
    <lineage>
        <taxon>Eukaryota</taxon>
        <taxon>Fungi</taxon>
        <taxon>Dikarya</taxon>
        <taxon>Ascomycota</taxon>
        <taxon>Pezizomycotina</taxon>
        <taxon>Lecanoromycetes</taxon>
        <taxon>OSLEUM clade</taxon>
        <taxon>Lecanoromycetidae</taxon>
        <taxon>Lecanorales</taxon>
        <taxon>Lecanorineae</taxon>
        <taxon>Cladoniaceae</taxon>
        <taxon>Cladonia</taxon>
    </lineage>
</organism>
<comment type="caution">
    <text evidence="1">The sequence shown here is derived from an EMBL/GenBank/DDBJ whole genome shotgun (WGS) entry which is preliminary data.</text>
</comment>
<dbReference type="Proteomes" id="UP001166286">
    <property type="component" value="Unassembled WGS sequence"/>
</dbReference>
<keyword evidence="2" id="KW-1185">Reference proteome</keyword>
<proteinExistence type="predicted"/>
<gene>
    <name evidence="1" type="ORF">JMJ35_005926</name>
</gene>
<accession>A0AA39QY68</accession>